<proteinExistence type="predicted"/>
<feature type="domain" description="HPr" evidence="4">
    <location>
        <begin position="1"/>
        <end position="85"/>
    </location>
</feature>
<reference evidence="5 6" key="2">
    <citation type="submission" date="2020-01" db="EMBL/GenBank/DDBJ databases">
        <title>Clostridiaceae sp. nov. isolated from the gut of human by culturomics.</title>
        <authorList>
            <person name="Chang Y."/>
        </authorList>
    </citation>
    <scope>NUCLEOTIDE SEQUENCE [LARGE SCALE GENOMIC DNA]</scope>
    <source>
        <strain evidence="5 6">DONG20-135</strain>
    </source>
</reference>
<reference evidence="5 6" key="1">
    <citation type="submission" date="2019-12" db="EMBL/GenBank/DDBJ databases">
        <authorList>
            <person name="Yang R."/>
        </authorList>
    </citation>
    <scope>NUCLEOTIDE SEQUENCE [LARGE SCALE GENOMIC DNA]</scope>
    <source>
        <strain evidence="5 6">DONG20-135</strain>
    </source>
</reference>
<dbReference type="PANTHER" id="PTHR33705:SF2">
    <property type="entry name" value="PHOSPHOCARRIER PROTEIN NPR"/>
    <property type="match status" value="1"/>
</dbReference>
<comment type="subcellular location">
    <subcellularLocation>
        <location evidence="1">Cytoplasm</location>
    </subcellularLocation>
</comment>
<evidence type="ECO:0000259" key="4">
    <source>
        <dbReference type="PROSITE" id="PS51350"/>
    </source>
</evidence>
<evidence type="ECO:0000256" key="1">
    <source>
        <dbReference type="ARBA" id="ARBA00004496"/>
    </source>
</evidence>
<dbReference type="GO" id="GO:0005737">
    <property type="term" value="C:cytoplasm"/>
    <property type="evidence" value="ECO:0007669"/>
    <property type="project" value="UniProtKB-SubCell"/>
</dbReference>
<dbReference type="InterPro" id="IPR050399">
    <property type="entry name" value="HPr"/>
</dbReference>
<keyword evidence="6" id="KW-1185">Reference proteome</keyword>
<evidence type="ECO:0000313" key="5">
    <source>
        <dbReference type="EMBL" id="MXQ72561.1"/>
    </source>
</evidence>
<dbReference type="NCBIfam" id="TIGR01003">
    <property type="entry name" value="PTS_HPr_family"/>
    <property type="match status" value="1"/>
</dbReference>
<dbReference type="InterPro" id="IPR035895">
    <property type="entry name" value="HPr-like_sf"/>
</dbReference>
<dbReference type="Gene3D" id="3.30.1340.10">
    <property type="entry name" value="HPr-like"/>
    <property type="match status" value="1"/>
</dbReference>
<dbReference type="PROSITE" id="PS51350">
    <property type="entry name" value="PTS_HPR_DOM"/>
    <property type="match status" value="1"/>
</dbReference>
<keyword evidence="2" id="KW-0963">Cytoplasm</keyword>
<organism evidence="5 6">
    <name type="scientific">Copranaerobaculum intestinale</name>
    <dbReference type="NCBI Taxonomy" id="2692629"/>
    <lineage>
        <taxon>Bacteria</taxon>
        <taxon>Bacillati</taxon>
        <taxon>Bacillota</taxon>
        <taxon>Erysipelotrichia</taxon>
        <taxon>Erysipelotrichales</taxon>
        <taxon>Erysipelotrichaceae</taxon>
        <taxon>Copranaerobaculum</taxon>
    </lineage>
</organism>
<dbReference type="Pfam" id="PF00381">
    <property type="entry name" value="PTS-HPr"/>
    <property type="match status" value="1"/>
</dbReference>
<protein>
    <submittedName>
        <fullName evidence="5">HPr family phosphocarrier protein</fullName>
    </submittedName>
</protein>
<dbReference type="AlphaFoldDB" id="A0A6N8U3U4"/>
<dbReference type="SUPFAM" id="SSF55594">
    <property type="entry name" value="HPr-like"/>
    <property type="match status" value="1"/>
</dbReference>
<dbReference type="PANTHER" id="PTHR33705">
    <property type="entry name" value="PHOSPHOCARRIER PROTEIN HPR"/>
    <property type="match status" value="1"/>
</dbReference>
<dbReference type="PRINTS" id="PR00107">
    <property type="entry name" value="PHOSPHOCPHPR"/>
</dbReference>
<sequence>MKEIRHIIKNKMGLHIRPASHLAALVREYHSTVMLYYKEHIVRANRIVEIMHLNIPCGADIKLVIEGKDEAEAYQALSRFCIKEL</sequence>
<dbReference type="Proteomes" id="UP000434036">
    <property type="component" value="Unassembled WGS sequence"/>
</dbReference>
<gene>
    <name evidence="5" type="ORF">GSF08_01210</name>
</gene>
<evidence type="ECO:0000256" key="2">
    <source>
        <dbReference type="ARBA" id="ARBA00022490"/>
    </source>
</evidence>
<dbReference type="GO" id="GO:0009401">
    <property type="term" value="P:phosphoenolpyruvate-dependent sugar phosphotransferase system"/>
    <property type="evidence" value="ECO:0007669"/>
    <property type="project" value="UniProtKB-KW"/>
</dbReference>
<dbReference type="RefSeq" id="WP_160624051.1">
    <property type="nucleotide sequence ID" value="NZ_WUUQ01000001.1"/>
</dbReference>
<accession>A0A6N8U3U4</accession>
<evidence type="ECO:0000313" key="6">
    <source>
        <dbReference type="Proteomes" id="UP000434036"/>
    </source>
</evidence>
<dbReference type="InterPro" id="IPR000032">
    <property type="entry name" value="HPr-like"/>
</dbReference>
<keyword evidence="3" id="KW-0598">Phosphotransferase system</keyword>
<comment type="caution">
    <text evidence="5">The sequence shown here is derived from an EMBL/GenBank/DDBJ whole genome shotgun (WGS) entry which is preliminary data.</text>
</comment>
<dbReference type="CDD" id="cd00367">
    <property type="entry name" value="PTS-HPr_like"/>
    <property type="match status" value="1"/>
</dbReference>
<evidence type="ECO:0000256" key="3">
    <source>
        <dbReference type="ARBA" id="ARBA00022683"/>
    </source>
</evidence>
<name>A0A6N8U3U4_9FIRM</name>
<dbReference type="EMBL" id="WUUQ01000001">
    <property type="protein sequence ID" value="MXQ72561.1"/>
    <property type="molecule type" value="Genomic_DNA"/>
</dbReference>